<comment type="caution">
    <text evidence="1">The sequence shown here is derived from an EMBL/GenBank/DDBJ whole genome shotgun (WGS) entry which is preliminary data.</text>
</comment>
<dbReference type="EMBL" id="JACGCI010000127">
    <property type="protein sequence ID" value="KAF6744070.1"/>
    <property type="molecule type" value="Genomic_DNA"/>
</dbReference>
<name>A0A8H6HCT7_9AGAR</name>
<reference evidence="1 2" key="1">
    <citation type="submission" date="2020-07" db="EMBL/GenBank/DDBJ databases">
        <title>Comparative genomics of pyrophilous fungi reveals a link between fire events and developmental genes.</title>
        <authorList>
            <consortium name="DOE Joint Genome Institute"/>
            <person name="Steindorff A.S."/>
            <person name="Carver A."/>
            <person name="Calhoun S."/>
            <person name="Stillman K."/>
            <person name="Liu H."/>
            <person name="Lipzen A."/>
            <person name="Pangilinan J."/>
            <person name="Labutti K."/>
            <person name="Bruns T.D."/>
            <person name="Grigoriev I.V."/>
        </authorList>
    </citation>
    <scope>NUCLEOTIDE SEQUENCE [LARGE SCALE GENOMIC DNA]</scope>
    <source>
        <strain evidence="1 2">CBS 144469</strain>
    </source>
</reference>
<keyword evidence="2" id="KW-1185">Reference proteome</keyword>
<gene>
    <name evidence="1" type="ORF">DFP72DRAFT_88288</name>
</gene>
<organism evidence="1 2">
    <name type="scientific">Ephemerocybe angulata</name>
    <dbReference type="NCBI Taxonomy" id="980116"/>
    <lineage>
        <taxon>Eukaryota</taxon>
        <taxon>Fungi</taxon>
        <taxon>Dikarya</taxon>
        <taxon>Basidiomycota</taxon>
        <taxon>Agaricomycotina</taxon>
        <taxon>Agaricomycetes</taxon>
        <taxon>Agaricomycetidae</taxon>
        <taxon>Agaricales</taxon>
        <taxon>Agaricineae</taxon>
        <taxon>Psathyrellaceae</taxon>
        <taxon>Ephemerocybe</taxon>
    </lineage>
</organism>
<proteinExistence type="predicted"/>
<sequence>MTTRWVDGRRNDRMEAWCGRGPFDVSGTDLPSFNVCHPPSLPSFLSVRLSSLARSFAHSVWFGLVRVGVYVRSGACVRSGVGWSGYSLCSGSSCVGLRGGYGDGGCFVHRTIERLRSFIRSIGLCDDQFVAVCREARATGRRGRRMVNLISGYTVGGPFGCVRSGAWMGSCPRSFVQLGGVDFTSLFDT</sequence>
<dbReference type="AlphaFoldDB" id="A0A8H6HCT7"/>
<evidence type="ECO:0000313" key="1">
    <source>
        <dbReference type="EMBL" id="KAF6744070.1"/>
    </source>
</evidence>
<protein>
    <submittedName>
        <fullName evidence="1">Uncharacterized protein</fullName>
    </submittedName>
</protein>
<evidence type="ECO:0000313" key="2">
    <source>
        <dbReference type="Proteomes" id="UP000521943"/>
    </source>
</evidence>
<accession>A0A8H6HCT7</accession>
<dbReference type="Proteomes" id="UP000521943">
    <property type="component" value="Unassembled WGS sequence"/>
</dbReference>